<dbReference type="GO" id="GO:0005739">
    <property type="term" value="C:mitochondrion"/>
    <property type="evidence" value="ECO:0007669"/>
    <property type="project" value="UniProtKB-SubCell"/>
</dbReference>
<evidence type="ECO:0000256" key="11">
    <source>
        <dbReference type="ARBA" id="ARBA00023128"/>
    </source>
</evidence>
<dbReference type="EMBL" id="CADCXV010001560">
    <property type="protein sequence ID" value="CAB0045332.1"/>
    <property type="molecule type" value="Genomic_DNA"/>
</dbReference>
<evidence type="ECO:0000256" key="3">
    <source>
        <dbReference type="ARBA" id="ARBA00004300"/>
    </source>
</evidence>
<feature type="signal peptide" evidence="18">
    <location>
        <begin position="1"/>
        <end position="26"/>
    </location>
</feature>
<evidence type="ECO:0000256" key="13">
    <source>
        <dbReference type="ARBA" id="ARBA00023212"/>
    </source>
</evidence>
<evidence type="ECO:0000256" key="9">
    <source>
        <dbReference type="ARBA" id="ARBA00022776"/>
    </source>
</evidence>
<evidence type="ECO:0000256" key="1">
    <source>
        <dbReference type="ARBA" id="ARBA00004173"/>
    </source>
</evidence>
<sequence length="151" mass="17174">MIESCSKKRMLLSMTLLGGLTVLVLIVESHWTESPGGKIYVDNIEDNTTCQAGEEFKVISECHPCSAFEIASQSIGVCTKARYKEIIECKSGEKITRSCDKVAWLEERTFWKFQSFTFVGAILSCITVFWRENILRQRVVRKIARQLRGSV</sequence>
<evidence type="ECO:0000256" key="14">
    <source>
        <dbReference type="ARBA" id="ARBA00023306"/>
    </source>
</evidence>
<keyword evidence="20" id="KW-1185">Reference proteome</keyword>
<evidence type="ECO:0000313" key="19">
    <source>
        <dbReference type="EMBL" id="CAB0045332.1"/>
    </source>
</evidence>
<proteinExistence type="inferred from homology"/>
<protein>
    <recommendedName>
        <fullName evidence="16">Protein JTB</fullName>
    </recommendedName>
</protein>
<dbReference type="GO" id="GO:0016020">
    <property type="term" value="C:membrane"/>
    <property type="evidence" value="ECO:0007669"/>
    <property type="project" value="UniProtKB-SubCell"/>
</dbReference>
<comment type="similarity">
    <text evidence="15">Belongs to the JTB family.</text>
</comment>
<dbReference type="InterPro" id="IPR008657">
    <property type="entry name" value="JTB"/>
</dbReference>
<dbReference type="PANTHER" id="PTHR13041">
    <property type="entry name" value="JTB PROTEIN-RELATED"/>
    <property type="match status" value="1"/>
</dbReference>
<accession>A0A6H5J748</accession>
<evidence type="ECO:0000256" key="12">
    <source>
        <dbReference type="ARBA" id="ARBA00023136"/>
    </source>
</evidence>
<evidence type="ECO:0000256" key="10">
    <source>
        <dbReference type="ARBA" id="ARBA00022989"/>
    </source>
</evidence>
<keyword evidence="14" id="KW-0131">Cell cycle</keyword>
<evidence type="ECO:0000256" key="6">
    <source>
        <dbReference type="ARBA" id="ARBA00022618"/>
    </source>
</evidence>
<feature type="chain" id="PRO_5026268582" description="Protein JTB" evidence="18">
    <location>
        <begin position="27"/>
        <end position="151"/>
    </location>
</feature>
<keyword evidence="12 17" id="KW-0472">Membrane</keyword>
<evidence type="ECO:0000256" key="8">
    <source>
        <dbReference type="ARBA" id="ARBA00022729"/>
    </source>
</evidence>
<dbReference type="AlphaFoldDB" id="A0A6H5J748"/>
<evidence type="ECO:0000256" key="15">
    <source>
        <dbReference type="ARBA" id="ARBA00060886"/>
    </source>
</evidence>
<reference evidence="19 20" key="1">
    <citation type="submission" date="2020-02" db="EMBL/GenBank/DDBJ databases">
        <authorList>
            <person name="Ferguson B K."/>
        </authorList>
    </citation>
    <scope>NUCLEOTIDE SEQUENCE [LARGE SCALE GENOMIC DNA]</scope>
</reference>
<evidence type="ECO:0000256" key="17">
    <source>
        <dbReference type="SAM" id="Phobius"/>
    </source>
</evidence>
<evidence type="ECO:0000256" key="4">
    <source>
        <dbReference type="ARBA" id="ARBA00004479"/>
    </source>
</evidence>
<keyword evidence="9" id="KW-0498">Mitosis</keyword>
<dbReference type="Pfam" id="PF05439">
    <property type="entry name" value="JTB"/>
    <property type="match status" value="1"/>
</dbReference>
<dbReference type="GO" id="GO:0005813">
    <property type="term" value="C:centrosome"/>
    <property type="evidence" value="ECO:0007669"/>
    <property type="project" value="UniProtKB-SubCell"/>
</dbReference>
<dbReference type="Gene3D" id="3.30.720.220">
    <property type="match status" value="1"/>
</dbReference>
<dbReference type="OrthoDB" id="5971907at2759"/>
<dbReference type="GO" id="GO:0030496">
    <property type="term" value="C:midbody"/>
    <property type="evidence" value="ECO:0007669"/>
    <property type="project" value="TreeGrafter"/>
</dbReference>
<keyword evidence="5" id="KW-0963">Cytoplasm</keyword>
<evidence type="ECO:0000256" key="5">
    <source>
        <dbReference type="ARBA" id="ARBA00022490"/>
    </source>
</evidence>
<dbReference type="GO" id="GO:0000281">
    <property type="term" value="P:mitotic cytokinesis"/>
    <property type="evidence" value="ECO:0007669"/>
    <property type="project" value="TreeGrafter"/>
</dbReference>
<evidence type="ECO:0000256" key="16">
    <source>
        <dbReference type="ARBA" id="ARBA00068227"/>
    </source>
</evidence>
<evidence type="ECO:0000256" key="2">
    <source>
        <dbReference type="ARBA" id="ARBA00004186"/>
    </source>
</evidence>
<gene>
    <name evidence="19" type="ORF">TBRA_LOCUS16860</name>
</gene>
<evidence type="ECO:0000256" key="7">
    <source>
        <dbReference type="ARBA" id="ARBA00022692"/>
    </source>
</evidence>
<keyword evidence="8 18" id="KW-0732">Signal</keyword>
<evidence type="ECO:0000313" key="20">
    <source>
        <dbReference type="Proteomes" id="UP000479190"/>
    </source>
</evidence>
<feature type="transmembrane region" description="Helical" evidence="17">
    <location>
        <begin position="110"/>
        <end position="130"/>
    </location>
</feature>
<dbReference type="GO" id="GO:0005819">
    <property type="term" value="C:spindle"/>
    <property type="evidence" value="ECO:0007669"/>
    <property type="project" value="UniProtKB-SubCell"/>
</dbReference>
<keyword evidence="13" id="KW-0206">Cytoskeleton</keyword>
<dbReference type="PANTHER" id="PTHR13041:SF3">
    <property type="entry name" value="PROTEIN JTB"/>
    <property type="match status" value="1"/>
</dbReference>
<keyword evidence="10 17" id="KW-1133">Transmembrane helix</keyword>
<evidence type="ECO:0000256" key="18">
    <source>
        <dbReference type="SAM" id="SignalP"/>
    </source>
</evidence>
<dbReference type="FunFam" id="3.30.720.220:FF:000001">
    <property type="entry name" value="Jumping translocation breakpoint"/>
    <property type="match status" value="1"/>
</dbReference>
<keyword evidence="11" id="KW-0496">Mitochondrion</keyword>
<organism evidence="19 20">
    <name type="scientific">Trichogramma brassicae</name>
    <dbReference type="NCBI Taxonomy" id="86971"/>
    <lineage>
        <taxon>Eukaryota</taxon>
        <taxon>Metazoa</taxon>
        <taxon>Ecdysozoa</taxon>
        <taxon>Arthropoda</taxon>
        <taxon>Hexapoda</taxon>
        <taxon>Insecta</taxon>
        <taxon>Pterygota</taxon>
        <taxon>Neoptera</taxon>
        <taxon>Endopterygota</taxon>
        <taxon>Hymenoptera</taxon>
        <taxon>Apocrita</taxon>
        <taxon>Proctotrupomorpha</taxon>
        <taxon>Chalcidoidea</taxon>
        <taxon>Trichogrammatidae</taxon>
        <taxon>Trichogramma</taxon>
    </lineage>
</organism>
<keyword evidence="7 17" id="KW-0812">Transmembrane</keyword>
<comment type="subcellular location">
    <subcellularLocation>
        <location evidence="3">Cytoplasm</location>
        <location evidence="3">Cytoskeleton</location>
        <location evidence="3">Microtubule organizing center</location>
        <location evidence="3">Centrosome</location>
    </subcellularLocation>
    <subcellularLocation>
        <location evidence="2">Cytoplasm</location>
        <location evidence="2">Cytoskeleton</location>
        <location evidence="2">Spindle</location>
    </subcellularLocation>
    <subcellularLocation>
        <location evidence="4">Membrane</location>
        <topology evidence="4">Single-pass type I membrane protein</topology>
    </subcellularLocation>
    <subcellularLocation>
        <location evidence="1">Mitochondrion</location>
    </subcellularLocation>
</comment>
<name>A0A6H5J748_9HYME</name>
<dbReference type="Proteomes" id="UP000479190">
    <property type="component" value="Unassembled WGS sequence"/>
</dbReference>
<keyword evidence="6" id="KW-0132">Cell division</keyword>